<dbReference type="Proteomes" id="UP001497644">
    <property type="component" value="Chromosome 1"/>
</dbReference>
<protein>
    <submittedName>
        <fullName evidence="2">Uncharacterized protein</fullName>
    </submittedName>
</protein>
<accession>A0AAV2N216</accession>
<keyword evidence="3" id="KW-1185">Reference proteome</keyword>
<proteinExistence type="predicted"/>
<gene>
    <name evidence="2" type="ORF">LPLAT_LOCUS267</name>
</gene>
<feature type="region of interest" description="Disordered" evidence="1">
    <location>
        <begin position="44"/>
        <end position="69"/>
    </location>
</feature>
<name>A0AAV2N216_9HYME</name>
<dbReference type="AlphaFoldDB" id="A0AAV2N216"/>
<evidence type="ECO:0000313" key="2">
    <source>
        <dbReference type="EMBL" id="CAL1673359.1"/>
    </source>
</evidence>
<evidence type="ECO:0000313" key="3">
    <source>
        <dbReference type="Proteomes" id="UP001497644"/>
    </source>
</evidence>
<reference evidence="2 3" key="1">
    <citation type="submission" date="2024-04" db="EMBL/GenBank/DDBJ databases">
        <authorList>
            <consortium name="Molecular Ecology Group"/>
        </authorList>
    </citation>
    <scope>NUCLEOTIDE SEQUENCE [LARGE SCALE GENOMIC DNA]</scope>
</reference>
<sequence length="113" mass="12812">MAEWSEKRAKPTIGLRRFSLLLRDNARPYPAGTCESRDTCAASHGRTLQSSRNDDYRHALSSDPRPLLGRPDAVTLAACARTRMENEVPPRSWTKRVHHLCTPIFCNSRSLSY</sequence>
<evidence type="ECO:0000256" key="1">
    <source>
        <dbReference type="SAM" id="MobiDB-lite"/>
    </source>
</evidence>
<dbReference type="EMBL" id="OZ034824">
    <property type="protein sequence ID" value="CAL1673359.1"/>
    <property type="molecule type" value="Genomic_DNA"/>
</dbReference>
<organism evidence="2 3">
    <name type="scientific">Lasius platythorax</name>
    <dbReference type="NCBI Taxonomy" id="488582"/>
    <lineage>
        <taxon>Eukaryota</taxon>
        <taxon>Metazoa</taxon>
        <taxon>Ecdysozoa</taxon>
        <taxon>Arthropoda</taxon>
        <taxon>Hexapoda</taxon>
        <taxon>Insecta</taxon>
        <taxon>Pterygota</taxon>
        <taxon>Neoptera</taxon>
        <taxon>Endopterygota</taxon>
        <taxon>Hymenoptera</taxon>
        <taxon>Apocrita</taxon>
        <taxon>Aculeata</taxon>
        <taxon>Formicoidea</taxon>
        <taxon>Formicidae</taxon>
        <taxon>Formicinae</taxon>
        <taxon>Lasius</taxon>
        <taxon>Lasius</taxon>
    </lineage>
</organism>